<protein>
    <submittedName>
        <fullName evidence="1">Uncharacterized protein</fullName>
    </submittedName>
</protein>
<reference evidence="1 2" key="1">
    <citation type="submission" date="2016-10" db="EMBL/GenBank/DDBJ databases">
        <authorList>
            <person name="de Groot N.N."/>
        </authorList>
    </citation>
    <scope>NUCLEOTIDE SEQUENCE [LARGE SCALE GENOMIC DNA]</scope>
    <source>
        <strain evidence="1 2">DSM 21632</strain>
    </source>
</reference>
<dbReference type="STRING" id="568899.SAMN05192534_106112"/>
<keyword evidence="2" id="KW-1185">Reference proteome</keyword>
<evidence type="ECO:0000313" key="1">
    <source>
        <dbReference type="EMBL" id="SDH49929.1"/>
    </source>
</evidence>
<gene>
    <name evidence="1" type="ORF">SAMN05192534_106112</name>
</gene>
<sequence length="53" mass="6526">MSYSKKEIWQEKVAYQLEQMELRIHALEETKEKDIVSLLQLTAREKNKRERFE</sequence>
<dbReference type="RefSeq" id="WP_175487401.1">
    <property type="nucleotide sequence ID" value="NZ_FNDK01000006.1"/>
</dbReference>
<evidence type="ECO:0000313" key="2">
    <source>
        <dbReference type="Proteomes" id="UP000199163"/>
    </source>
</evidence>
<dbReference type="EMBL" id="FNDK01000006">
    <property type="protein sequence ID" value="SDH49929.1"/>
    <property type="molecule type" value="Genomic_DNA"/>
</dbReference>
<name>A0A1G8CXT7_9BACI</name>
<accession>A0A1G8CXT7</accession>
<proteinExistence type="predicted"/>
<dbReference type="Proteomes" id="UP000199163">
    <property type="component" value="Unassembled WGS sequence"/>
</dbReference>
<organism evidence="1 2">
    <name type="scientific">Alteribacillus persepolensis</name>
    <dbReference type="NCBI Taxonomy" id="568899"/>
    <lineage>
        <taxon>Bacteria</taxon>
        <taxon>Bacillati</taxon>
        <taxon>Bacillota</taxon>
        <taxon>Bacilli</taxon>
        <taxon>Bacillales</taxon>
        <taxon>Bacillaceae</taxon>
        <taxon>Alteribacillus</taxon>
    </lineage>
</organism>
<dbReference type="AlphaFoldDB" id="A0A1G8CXT7"/>